<dbReference type="AlphaFoldDB" id="A0A165HE86"/>
<dbReference type="GeneID" id="63831170"/>
<feature type="region of interest" description="Disordered" evidence="1">
    <location>
        <begin position="475"/>
        <end position="494"/>
    </location>
</feature>
<sequence>MAYAYYQAIGRDKWGTPEFRFERPPTPNFKPEGSWGGIDYFRAHACHRDPAFYHSIIGRMSAAIGVGFNEARYWHHRIYGGLVNLAQVPPADVGAAAAYEAYRIYKHRRSVFFHPLGRDIERHREMLIAMAIAEATQLWQYTGRALDAYGRQDAAEAAAATASQIARRVCTRYLEHLHRADLLTGYPEKVLVEEAAARGGNGLFGVGAGMGAGGAYGVGTGVPGGGYVASAPGTGYGAGMGFGAGSVNPIDYTSPAAMNPLNYAGAGTGYGASTLDYDSARRGRPRGLRRASSADSLLQYSGAGLGMGAGGRVAGGALGAGAIPLSATGTPASGVAGLLTMGGVGVASPAFGAGMPTPTAGIAASVPTAVPAGVPVAGAYTAPAAVGAAGAPVLGGYPVGAASVVPTTGAYSTGPVGPLSGAYGGALGGMTRGVVPGYGVPGSVGQVGTYGAYPGQVVMGTVGMQQQPPVVTIKPAPRRHHDRHRRASSASVGY</sequence>
<name>A0A165HE86_9APHY</name>
<evidence type="ECO:0000313" key="3">
    <source>
        <dbReference type="Proteomes" id="UP000076871"/>
    </source>
</evidence>
<gene>
    <name evidence="2" type="ORF">LAESUDRAFT_809511</name>
</gene>
<dbReference type="EMBL" id="KV427607">
    <property type="protein sequence ID" value="KZT11620.1"/>
    <property type="molecule type" value="Genomic_DNA"/>
</dbReference>
<evidence type="ECO:0000256" key="1">
    <source>
        <dbReference type="SAM" id="MobiDB-lite"/>
    </source>
</evidence>
<proteinExistence type="predicted"/>
<evidence type="ECO:0000313" key="2">
    <source>
        <dbReference type="EMBL" id="KZT11620.1"/>
    </source>
</evidence>
<dbReference type="STRING" id="1314785.A0A165HE86"/>
<dbReference type="RefSeq" id="XP_040769360.1">
    <property type="nucleotide sequence ID" value="XM_040914142.1"/>
</dbReference>
<organism evidence="2 3">
    <name type="scientific">Laetiporus sulphureus 93-53</name>
    <dbReference type="NCBI Taxonomy" id="1314785"/>
    <lineage>
        <taxon>Eukaryota</taxon>
        <taxon>Fungi</taxon>
        <taxon>Dikarya</taxon>
        <taxon>Basidiomycota</taxon>
        <taxon>Agaricomycotina</taxon>
        <taxon>Agaricomycetes</taxon>
        <taxon>Polyporales</taxon>
        <taxon>Laetiporus</taxon>
    </lineage>
</organism>
<dbReference type="InParanoid" id="A0A165HE86"/>
<keyword evidence="3" id="KW-1185">Reference proteome</keyword>
<protein>
    <submittedName>
        <fullName evidence="2">Uncharacterized protein</fullName>
    </submittedName>
</protein>
<reference evidence="2 3" key="1">
    <citation type="journal article" date="2016" name="Mol. Biol. Evol.">
        <title>Comparative Genomics of Early-Diverging Mushroom-Forming Fungi Provides Insights into the Origins of Lignocellulose Decay Capabilities.</title>
        <authorList>
            <person name="Nagy L.G."/>
            <person name="Riley R."/>
            <person name="Tritt A."/>
            <person name="Adam C."/>
            <person name="Daum C."/>
            <person name="Floudas D."/>
            <person name="Sun H."/>
            <person name="Yadav J.S."/>
            <person name="Pangilinan J."/>
            <person name="Larsson K.H."/>
            <person name="Matsuura K."/>
            <person name="Barry K."/>
            <person name="Labutti K."/>
            <person name="Kuo R."/>
            <person name="Ohm R.A."/>
            <person name="Bhattacharya S.S."/>
            <person name="Shirouzu T."/>
            <person name="Yoshinaga Y."/>
            <person name="Martin F.M."/>
            <person name="Grigoriev I.V."/>
            <person name="Hibbett D.S."/>
        </authorList>
    </citation>
    <scope>NUCLEOTIDE SEQUENCE [LARGE SCALE GENOMIC DNA]</scope>
    <source>
        <strain evidence="2 3">93-53</strain>
    </source>
</reference>
<dbReference type="OrthoDB" id="2802356at2759"/>
<dbReference type="Proteomes" id="UP000076871">
    <property type="component" value="Unassembled WGS sequence"/>
</dbReference>
<accession>A0A165HE86</accession>
<feature type="compositionally biased region" description="Basic residues" evidence="1">
    <location>
        <begin position="476"/>
        <end position="487"/>
    </location>
</feature>